<accession>A0A5C8URX3</accession>
<feature type="transmembrane region" description="Helical" evidence="1">
    <location>
        <begin position="32"/>
        <end position="48"/>
    </location>
</feature>
<keyword evidence="3" id="KW-1185">Reference proteome</keyword>
<dbReference type="AlphaFoldDB" id="A0A5C8URX3"/>
<gene>
    <name evidence="2" type="ORF">FVP33_09540</name>
</gene>
<evidence type="ECO:0000313" key="3">
    <source>
        <dbReference type="Proteomes" id="UP000321379"/>
    </source>
</evidence>
<evidence type="ECO:0000313" key="2">
    <source>
        <dbReference type="EMBL" id="TXN30253.1"/>
    </source>
</evidence>
<keyword evidence="1" id="KW-1133">Transmembrane helix</keyword>
<keyword evidence="1" id="KW-0812">Transmembrane</keyword>
<protein>
    <recommendedName>
        <fullName evidence="4">DUF4190 domain-containing protein</fullName>
    </recommendedName>
</protein>
<keyword evidence="1" id="KW-0472">Membrane</keyword>
<evidence type="ECO:0000256" key="1">
    <source>
        <dbReference type="SAM" id="Phobius"/>
    </source>
</evidence>
<dbReference type="Proteomes" id="UP000321379">
    <property type="component" value="Unassembled WGS sequence"/>
</dbReference>
<feature type="transmembrane region" description="Helical" evidence="1">
    <location>
        <begin position="60"/>
        <end position="89"/>
    </location>
</feature>
<sequence>MAPKKTLSLIGMIAGIVGLLGFWIVFIPIVGSILQLFIPGAALVLGIMGRKREGLPARGFWLTAIITGIIGLAIAIIALIGWIVVFVAAGAHGAFNNSY</sequence>
<dbReference type="EMBL" id="VRMG01000007">
    <property type="protein sequence ID" value="TXN30253.1"/>
    <property type="molecule type" value="Genomic_DNA"/>
</dbReference>
<organism evidence="2 3">
    <name type="scientific">Lacisediminihabitans profunda</name>
    <dbReference type="NCBI Taxonomy" id="2594790"/>
    <lineage>
        <taxon>Bacteria</taxon>
        <taxon>Bacillati</taxon>
        <taxon>Actinomycetota</taxon>
        <taxon>Actinomycetes</taxon>
        <taxon>Micrococcales</taxon>
        <taxon>Microbacteriaceae</taxon>
        <taxon>Lacisediminihabitans</taxon>
    </lineage>
</organism>
<reference evidence="2 3" key="1">
    <citation type="submission" date="2019-08" db="EMBL/GenBank/DDBJ databases">
        <title>Bacterial whole genome sequence for Glaciihabitans sp. CHu50b-6-2.</title>
        <authorList>
            <person name="Jin L."/>
        </authorList>
    </citation>
    <scope>NUCLEOTIDE SEQUENCE [LARGE SCALE GENOMIC DNA]</scope>
    <source>
        <strain evidence="2 3">CHu50b-6-2</strain>
    </source>
</reference>
<evidence type="ECO:0008006" key="4">
    <source>
        <dbReference type="Google" id="ProtNLM"/>
    </source>
</evidence>
<name>A0A5C8URX3_9MICO</name>
<proteinExistence type="predicted"/>
<comment type="caution">
    <text evidence="2">The sequence shown here is derived from an EMBL/GenBank/DDBJ whole genome shotgun (WGS) entry which is preliminary data.</text>
</comment>
<feature type="transmembrane region" description="Helical" evidence="1">
    <location>
        <begin position="7"/>
        <end position="26"/>
    </location>
</feature>